<dbReference type="EMBL" id="BBPA01000066">
    <property type="protein sequence ID" value="GAL94980.1"/>
    <property type="molecule type" value="Genomic_DNA"/>
</dbReference>
<comment type="caution">
    <text evidence="2">The sequence shown here is derived from an EMBL/GenBank/DDBJ whole genome shotgun (WGS) entry which is preliminary data.</text>
</comment>
<feature type="domain" description="Putative antitoxin VapB45-like DNA-binding HTH" evidence="1">
    <location>
        <begin position="17"/>
        <end position="104"/>
    </location>
</feature>
<dbReference type="InterPro" id="IPR007367">
    <property type="entry name" value="DUF433"/>
</dbReference>
<accession>A0A0A1VZ27</accession>
<protein>
    <recommendedName>
        <fullName evidence="1">Putative antitoxin VapB45-like DNA-binding HTH domain-containing protein</fullName>
    </recommendedName>
</protein>
<dbReference type="Pfam" id="PF21321">
    <property type="entry name" value="HTH_66"/>
    <property type="match status" value="1"/>
</dbReference>
<evidence type="ECO:0000313" key="3">
    <source>
        <dbReference type="Proteomes" id="UP000030321"/>
    </source>
</evidence>
<dbReference type="Proteomes" id="UP000030321">
    <property type="component" value="Unassembled WGS sequence"/>
</dbReference>
<dbReference type="SUPFAM" id="SSF46689">
    <property type="entry name" value="Homeodomain-like"/>
    <property type="match status" value="1"/>
</dbReference>
<dbReference type="InterPro" id="IPR009057">
    <property type="entry name" value="Homeodomain-like_sf"/>
</dbReference>
<dbReference type="InterPro" id="IPR048708">
    <property type="entry name" value="VapB45-like_HTH"/>
</dbReference>
<organism evidence="2 3">
    <name type="scientific">Microcystis aeruginosa NIES-44</name>
    <dbReference type="NCBI Taxonomy" id="449439"/>
    <lineage>
        <taxon>Bacteria</taxon>
        <taxon>Bacillati</taxon>
        <taxon>Cyanobacteriota</taxon>
        <taxon>Cyanophyceae</taxon>
        <taxon>Oscillatoriophycideae</taxon>
        <taxon>Chroococcales</taxon>
        <taxon>Microcystaceae</taxon>
        <taxon>Microcystis</taxon>
    </lineage>
</organism>
<evidence type="ECO:0000313" key="2">
    <source>
        <dbReference type="EMBL" id="GAL94980.1"/>
    </source>
</evidence>
<dbReference type="RefSeq" id="WP_045361167.1">
    <property type="nucleotide sequence ID" value="NZ_BBPA01000066.1"/>
</dbReference>
<gene>
    <name evidence="2" type="ORF">N44_03835</name>
</gene>
<reference evidence="3" key="1">
    <citation type="journal article" date="2015" name="Genome">
        <title>Whole Genome Sequence of the Non-Microcystin-Producing Microcystis aeruginosa Strain NIES-44.</title>
        <authorList>
            <person name="Okano K."/>
            <person name="Miyata N."/>
            <person name="Ozaki Y."/>
        </authorList>
    </citation>
    <scope>NUCLEOTIDE SEQUENCE [LARGE SCALE GENOMIC DNA]</scope>
    <source>
        <strain evidence="3">NIES-44</strain>
    </source>
</reference>
<dbReference type="AlphaFoldDB" id="A0A0A1VZ27"/>
<evidence type="ECO:0000259" key="1">
    <source>
        <dbReference type="Pfam" id="PF21321"/>
    </source>
</evidence>
<name>A0A0A1VZ27_MICAE</name>
<dbReference type="InterPro" id="IPR036388">
    <property type="entry name" value="WH-like_DNA-bd_sf"/>
</dbReference>
<dbReference type="Gene3D" id="1.10.10.10">
    <property type="entry name" value="Winged helix-like DNA-binding domain superfamily/Winged helix DNA-binding domain"/>
    <property type="match status" value="1"/>
</dbReference>
<sequence>MVKASSPLSLEHLYHVPTYTIADTARYLHIPLPTLRTWVRGRTYPTFRLSSTTTKKGQKEFLPLIQRPNPNIPQLSFTNLVEAHVLRVIRKVHNIPLDKVRLALDYISEQFNTDHPLVQKQFSTDGTDLFIEQFEHLINASRSGQLTMKQFLNNLLTRIEWDEQDIATRLFPTIDINGEDFSNKVLKIDPNISFGQPVITGTGIPTKVVTELYDAGDSIEDIANDYNCQPWQIEKAILFESNWQAA</sequence>
<proteinExistence type="predicted"/>
<dbReference type="Pfam" id="PF04255">
    <property type="entry name" value="DUF433"/>
    <property type="match status" value="1"/>
</dbReference>